<dbReference type="OrthoDB" id="8091845at2"/>
<evidence type="ECO:0000313" key="1">
    <source>
        <dbReference type="EMBL" id="ARP98413.1"/>
    </source>
</evidence>
<dbReference type="EMBL" id="CP021112">
    <property type="protein sequence ID" value="ARP98413.1"/>
    <property type="molecule type" value="Genomic_DNA"/>
</dbReference>
<evidence type="ECO:0000313" key="2">
    <source>
        <dbReference type="Proteomes" id="UP000194137"/>
    </source>
</evidence>
<organism evidence="1 2">
    <name type="scientific">Pseudorhodoplanes sinuspersici</name>
    <dbReference type="NCBI Taxonomy" id="1235591"/>
    <lineage>
        <taxon>Bacteria</taxon>
        <taxon>Pseudomonadati</taxon>
        <taxon>Pseudomonadota</taxon>
        <taxon>Alphaproteobacteria</taxon>
        <taxon>Hyphomicrobiales</taxon>
        <taxon>Pseudorhodoplanes</taxon>
    </lineage>
</organism>
<proteinExistence type="predicted"/>
<name>A0A1W6ZLW6_9HYPH</name>
<dbReference type="Proteomes" id="UP000194137">
    <property type="component" value="Chromosome"/>
</dbReference>
<protein>
    <submittedName>
        <fullName evidence="1">Uncharacterized protein</fullName>
    </submittedName>
</protein>
<dbReference type="RefSeq" id="WP_086086831.1">
    <property type="nucleotide sequence ID" value="NZ_CP021112.1"/>
</dbReference>
<reference evidence="1 2" key="1">
    <citation type="submission" date="2017-05" db="EMBL/GenBank/DDBJ databases">
        <title>Full genome sequence of Pseudorhodoplanes sinuspersici.</title>
        <authorList>
            <person name="Dastgheib S.M.M."/>
            <person name="Shavandi M."/>
            <person name="Tirandaz H."/>
        </authorList>
    </citation>
    <scope>NUCLEOTIDE SEQUENCE [LARGE SCALE GENOMIC DNA]</scope>
    <source>
        <strain evidence="1 2">RIPI110</strain>
    </source>
</reference>
<accession>A0A1W6ZLW6</accession>
<gene>
    <name evidence="1" type="ORF">CAK95_04395</name>
</gene>
<sequence>MALLVHSHVPVDRSEVPWALRAGAISGIGAGIVFAVFEMVASAAMMGAGASFMPLRMIGAILLGPGALDPSYSIWAAGAAGLIVHLALSVVYGAVFAMILGGLRSATWDVLLGAAFGFALWLINFYLIAPMAFPWFLDANPVIQFVAHTILFGAVLGWLMWRSRESATPIGEAGV</sequence>
<dbReference type="AlphaFoldDB" id="A0A1W6ZLW6"/>
<dbReference type="KEGG" id="psin:CAK95_04395"/>
<keyword evidence="2" id="KW-1185">Reference proteome</keyword>